<name>A8Q2S6_MALGO</name>
<keyword evidence="2 5" id="KW-0472">Membrane</keyword>
<comment type="domain">
    <text evidence="5">The twin CX3C motif contains 4 conserved Cys residues that form 2 disulfide bonds in the mitochondrial intermembrane space.</text>
</comment>
<sequence length="118" mass="13284">MSQNLTDEDQKELSTFLDAEQAKARVQSTVHAFTERCWDQCVKSSIGSHFGRGEEACLSNCVERFLDTSLFIVCVIERLTAGQKTREPARSERLSTHGQKKSARCMFDMSATMCMHAT</sequence>
<dbReference type="Pfam" id="PF02953">
    <property type="entry name" value="zf-Tim10_DDP"/>
    <property type="match status" value="1"/>
</dbReference>
<dbReference type="OrthoDB" id="344165at2759"/>
<comment type="function">
    <text evidence="5">Mitochondrial intermembrane chaperone that participates in the import and insertion of some multi-pass transmembrane proteins into the mitochondrial inner membrane. Also required for the transfer of beta-barrel precursors from the TOM complex to the sorting and assembly machinery (SAM complex) of the outer membrane. Acts as a chaperone-like protein that protects the hydrophobic precursors from aggregation and guide them through the mitochondrial intermembrane space.</text>
</comment>
<keyword evidence="5" id="KW-0496">Mitochondrion</keyword>
<dbReference type="InterPro" id="IPR004217">
    <property type="entry name" value="Tim10-like"/>
</dbReference>
<evidence type="ECO:0000256" key="4">
    <source>
        <dbReference type="ARBA" id="ARBA00023010"/>
    </source>
</evidence>
<evidence type="ECO:0000256" key="2">
    <source>
        <dbReference type="ARBA" id="ARBA00022792"/>
    </source>
</evidence>
<dbReference type="VEuPathDB" id="FungiDB:MGL_2229"/>
<dbReference type="Gene3D" id="1.10.287.810">
    <property type="entry name" value="Mitochondrial import inner membrane translocase subunit tim13 like domains"/>
    <property type="match status" value="1"/>
</dbReference>
<dbReference type="STRING" id="425265.A8Q2S6"/>
<dbReference type="SUPFAM" id="SSF144122">
    <property type="entry name" value="Tim10-like"/>
    <property type="match status" value="1"/>
</dbReference>
<dbReference type="InterPro" id="IPR035427">
    <property type="entry name" value="Tim10-like_dom_sf"/>
</dbReference>
<dbReference type="Proteomes" id="UP000008837">
    <property type="component" value="Unassembled WGS sequence"/>
</dbReference>
<evidence type="ECO:0000313" key="8">
    <source>
        <dbReference type="Proteomes" id="UP000008837"/>
    </source>
</evidence>
<dbReference type="InParanoid" id="A8Q2S6"/>
<keyword evidence="3 5" id="KW-0653">Protein transport</keyword>
<keyword evidence="5" id="KW-1015">Disulfide bond</keyword>
<evidence type="ECO:0000256" key="3">
    <source>
        <dbReference type="ARBA" id="ARBA00022927"/>
    </source>
</evidence>
<comment type="caution">
    <text evidence="7">The sequence shown here is derived from an EMBL/GenBank/DDBJ whole genome shotgun (WGS) entry which is preliminary data.</text>
</comment>
<dbReference type="FunCoup" id="A8Q2S6">
    <property type="interactions" value="109"/>
</dbReference>
<organism evidence="7 8">
    <name type="scientific">Malassezia globosa (strain ATCC MYA-4612 / CBS 7966)</name>
    <name type="common">Dandruff-associated fungus</name>
    <dbReference type="NCBI Taxonomy" id="425265"/>
    <lineage>
        <taxon>Eukaryota</taxon>
        <taxon>Fungi</taxon>
        <taxon>Dikarya</taxon>
        <taxon>Basidiomycota</taxon>
        <taxon>Ustilaginomycotina</taxon>
        <taxon>Malasseziomycetes</taxon>
        <taxon>Malasseziales</taxon>
        <taxon>Malasseziaceae</taxon>
        <taxon>Malassezia</taxon>
    </lineage>
</organism>
<evidence type="ECO:0000313" key="7">
    <source>
        <dbReference type="EMBL" id="EDP43219.1"/>
    </source>
</evidence>
<dbReference type="AlphaFoldDB" id="A8Q2S6"/>
<keyword evidence="8" id="KW-1185">Reference proteome</keyword>
<dbReference type="GO" id="GO:0015031">
    <property type="term" value="P:protein transport"/>
    <property type="evidence" value="ECO:0007669"/>
    <property type="project" value="UniProtKB-KW"/>
</dbReference>
<dbReference type="EMBL" id="AAYY01000008">
    <property type="protein sequence ID" value="EDP43219.1"/>
    <property type="molecule type" value="Genomic_DNA"/>
</dbReference>
<proteinExistence type="inferred from homology"/>
<dbReference type="KEGG" id="mgl:MGL_2229"/>
<comment type="similarity">
    <text evidence="1 5">Belongs to the small Tim family.</text>
</comment>
<accession>A8Q2S6</accession>
<keyword evidence="5" id="KW-0143">Chaperone</keyword>
<evidence type="ECO:0000256" key="5">
    <source>
        <dbReference type="RuleBase" id="RU367043"/>
    </source>
</evidence>
<dbReference type="GO" id="GO:0005743">
    <property type="term" value="C:mitochondrial inner membrane"/>
    <property type="evidence" value="ECO:0007669"/>
    <property type="project" value="UniProtKB-SubCell"/>
</dbReference>
<gene>
    <name evidence="7" type="ORF">MGL_2229</name>
</gene>
<comment type="subunit">
    <text evidence="5">Heterohexamer.</text>
</comment>
<keyword evidence="2 5" id="KW-0999">Mitochondrion inner membrane</keyword>
<keyword evidence="4 5" id="KW-0811">Translocation</keyword>
<feature type="domain" description="Tim10-like" evidence="6">
    <location>
        <begin position="16"/>
        <end position="73"/>
    </location>
</feature>
<dbReference type="GeneID" id="5854740"/>
<comment type="subcellular location">
    <subcellularLocation>
        <location evidence="5">Mitochondrion inner membrane</location>
        <topology evidence="5">Peripheral membrane protein</topology>
        <orientation evidence="5">Intermembrane side</orientation>
    </subcellularLocation>
</comment>
<reference evidence="7 8" key="1">
    <citation type="journal article" date="2007" name="Proc. Natl. Acad. Sci. U.S.A.">
        <title>Dandruff-associated Malassezia genomes reveal convergent and divergent virulence traits shared with plant and human fungal pathogens.</title>
        <authorList>
            <person name="Xu J."/>
            <person name="Saunders C.W."/>
            <person name="Hu P."/>
            <person name="Grant R.A."/>
            <person name="Boekhout T."/>
            <person name="Kuramae E.E."/>
            <person name="Kronstad J.W."/>
            <person name="Deangelis Y.M."/>
            <person name="Reeder N.L."/>
            <person name="Johnstone K.R."/>
            <person name="Leland M."/>
            <person name="Fieno A.M."/>
            <person name="Begley W.M."/>
            <person name="Sun Y."/>
            <person name="Lacey M.P."/>
            <person name="Chaudhary T."/>
            <person name="Keough T."/>
            <person name="Chu L."/>
            <person name="Sears R."/>
            <person name="Yuan B."/>
            <person name="Dawson T.L.Jr."/>
        </authorList>
    </citation>
    <scope>NUCLEOTIDE SEQUENCE [LARGE SCALE GENOMIC DNA]</scope>
    <source>
        <strain evidence="8">ATCC MYA-4612 / CBS 7966</strain>
    </source>
</reference>
<protein>
    <recommendedName>
        <fullName evidence="5">Mitochondrial import inner membrane translocase subunit</fullName>
    </recommendedName>
</protein>
<dbReference type="RefSeq" id="XP_001730433.1">
    <property type="nucleotide sequence ID" value="XM_001730381.1"/>
</dbReference>
<keyword evidence="5" id="KW-0813">Transport</keyword>
<evidence type="ECO:0000259" key="6">
    <source>
        <dbReference type="Pfam" id="PF02953"/>
    </source>
</evidence>
<evidence type="ECO:0000256" key="1">
    <source>
        <dbReference type="ARBA" id="ARBA00006720"/>
    </source>
</evidence>